<reference evidence="2 3" key="1">
    <citation type="journal article" date="2013" name="BMC Genomics">
        <title>The genome and transcriptome of the pine saprophyte Ophiostoma piceae, and a comparison with the bark beetle-associated pine pathogen Grosmannia clavigera.</title>
        <authorList>
            <person name="Haridas S."/>
            <person name="Wang Y."/>
            <person name="Lim L."/>
            <person name="Massoumi Alamouti S."/>
            <person name="Jackman S."/>
            <person name="Docking R."/>
            <person name="Robertson G."/>
            <person name="Birol I."/>
            <person name="Bohlmann J."/>
            <person name="Breuil C."/>
        </authorList>
    </citation>
    <scope>NUCLEOTIDE SEQUENCE [LARGE SCALE GENOMIC DNA]</scope>
    <source>
        <strain evidence="2 3">UAMH 11346</strain>
    </source>
</reference>
<dbReference type="InterPro" id="IPR052195">
    <property type="entry name" value="Bact_Alkyl/Aryl-Sulfatase"/>
</dbReference>
<dbReference type="Proteomes" id="UP000016923">
    <property type="component" value="Unassembled WGS sequence"/>
</dbReference>
<evidence type="ECO:0000259" key="1">
    <source>
        <dbReference type="Pfam" id="PF14863"/>
    </source>
</evidence>
<dbReference type="eggNOG" id="ENOG502RJJX">
    <property type="taxonomic scope" value="Eukaryota"/>
</dbReference>
<proteinExistence type="predicted"/>
<dbReference type="Pfam" id="PF14863">
    <property type="entry name" value="Alkyl_sulf_dimr"/>
    <property type="match status" value="1"/>
</dbReference>
<dbReference type="InterPro" id="IPR036866">
    <property type="entry name" value="RibonucZ/Hydroxyglut_hydro"/>
</dbReference>
<dbReference type="AlphaFoldDB" id="S3BSQ2"/>
<name>S3BSQ2_OPHP1</name>
<dbReference type="SUPFAM" id="SSF56281">
    <property type="entry name" value="Metallo-hydrolase/oxidoreductase"/>
    <property type="match status" value="1"/>
</dbReference>
<sequence>MHNIVTLRSAKVRAAKAWSLYLDEAISLFGSRTNMLIGSHIWPMWGRDRGLTGTEVAEVLESRVPPAISRAWYCRGFYGSLSHNVKCIYQRYLTWFDGEPAHLWKYSAREEGQRYVDCIGGVAALLITAYENLGFGAFSAPNPWRNFFLAGALELRIGQDFKSRVPSRSILEPSLPVEQWLNILSVEDEFRAEDEKWRLIGEKPNVKYEGDLGALQLLLNLIAA</sequence>
<protein>
    <submittedName>
        <fullName evidence="2">Alkyl aryl-sulfatase</fullName>
    </submittedName>
</protein>
<gene>
    <name evidence="2" type="ORF">F503_01293</name>
</gene>
<dbReference type="InterPro" id="IPR038536">
    <property type="entry name" value="Alkyl/aryl-sulf_dimr_sf"/>
</dbReference>
<accession>S3BSQ2</accession>
<dbReference type="InterPro" id="IPR029228">
    <property type="entry name" value="Alkyl_sulf_dimr"/>
</dbReference>
<dbReference type="VEuPathDB" id="FungiDB:F503_01293"/>
<dbReference type="Gene3D" id="3.60.15.30">
    <property type="entry name" value="Metallo-beta-lactamase domain"/>
    <property type="match status" value="1"/>
</dbReference>
<dbReference type="HOGENOM" id="CLU_1235350_0_0_1"/>
<evidence type="ECO:0000313" key="3">
    <source>
        <dbReference type="Proteomes" id="UP000016923"/>
    </source>
</evidence>
<keyword evidence="3" id="KW-1185">Reference proteome</keyword>
<dbReference type="GO" id="GO:0046983">
    <property type="term" value="F:protein dimerization activity"/>
    <property type="evidence" value="ECO:0007669"/>
    <property type="project" value="InterPro"/>
</dbReference>
<dbReference type="PANTHER" id="PTHR43223:SF2">
    <property type="entry name" value="METALLO-BETA-LACTAMASE DOMAIN-CONTAINING PROTEIN"/>
    <property type="match status" value="1"/>
</dbReference>
<dbReference type="EMBL" id="KE148161">
    <property type="protein sequence ID" value="EPE04289.1"/>
    <property type="molecule type" value="Genomic_DNA"/>
</dbReference>
<dbReference type="PANTHER" id="PTHR43223">
    <property type="entry name" value="ALKYL/ARYL-SULFATASE"/>
    <property type="match status" value="1"/>
</dbReference>
<organism evidence="2 3">
    <name type="scientific">Ophiostoma piceae (strain UAMH 11346)</name>
    <name type="common">Sap stain fungus</name>
    <dbReference type="NCBI Taxonomy" id="1262450"/>
    <lineage>
        <taxon>Eukaryota</taxon>
        <taxon>Fungi</taxon>
        <taxon>Dikarya</taxon>
        <taxon>Ascomycota</taxon>
        <taxon>Pezizomycotina</taxon>
        <taxon>Sordariomycetes</taxon>
        <taxon>Sordariomycetidae</taxon>
        <taxon>Ophiostomatales</taxon>
        <taxon>Ophiostomataceae</taxon>
        <taxon>Ophiostoma</taxon>
    </lineage>
</organism>
<dbReference type="OrthoDB" id="449487at2759"/>
<feature type="domain" description="Alkyl sulfatase dimerisation" evidence="1">
    <location>
        <begin position="52"/>
        <end position="132"/>
    </location>
</feature>
<dbReference type="Gene3D" id="1.25.40.880">
    <property type="entry name" value="Alkyl sulfatase, dimerisation domain"/>
    <property type="match status" value="1"/>
</dbReference>
<evidence type="ECO:0000313" key="2">
    <source>
        <dbReference type="EMBL" id="EPE04289.1"/>
    </source>
</evidence>